<evidence type="ECO:0000256" key="9">
    <source>
        <dbReference type="ARBA" id="ARBA00022837"/>
    </source>
</evidence>
<keyword evidence="6 11" id="KW-0479">Metal-binding</keyword>
<dbReference type="SMART" id="SM00944">
    <property type="entry name" value="Pro-kuma_activ"/>
    <property type="match status" value="1"/>
</dbReference>
<evidence type="ECO:0000256" key="6">
    <source>
        <dbReference type="ARBA" id="ARBA00022723"/>
    </source>
</evidence>
<dbReference type="InterPro" id="IPR036852">
    <property type="entry name" value="Peptidase_S8/S53_dom_sf"/>
</dbReference>
<keyword evidence="9 11" id="KW-0106">Calcium</keyword>
<feature type="binding site" evidence="11">
    <location>
        <position position="540"/>
    </location>
    <ligand>
        <name>Ca(2+)</name>
        <dbReference type="ChEBI" id="CHEBI:29108"/>
    </ligand>
</feature>
<evidence type="ECO:0000256" key="5">
    <source>
        <dbReference type="ARBA" id="ARBA00022670"/>
    </source>
</evidence>
<keyword evidence="8 11" id="KW-0720">Serine protease</keyword>
<dbReference type="InterPro" id="IPR050819">
    <property type="entry name" value="Tripeptidyl-peptidase_I"/>
</dbReference>
<dbReference type="PROSITE" id="PS00138">
    <property type="entry name" value="SUBTILASE_SER"/>
    <property type="match status" value="1"/>
</dbReference>
<evidence type="ECO:0000256" key="11">
    <source>
        <dbReference type="PROSITE-ProRule" id="PRU01032"/>
    </source>
</evidence>
<feature type="domain" description="Peptidase S53" evidence="13">
    <location>
        <begin position="196"/>
        <end position="557"/>
    </location>
</feature>
<gene>
    <name evidence="14" type="ORF">VHEMI04326</name>
</gene>
<sequence>MVAISKIVFVASAAVGAMAAPAQAQFGSLVQFEKLSAVPTAWASAGKADGATVVKAQIGIKQNNIKGLQEKLMDIANPESPNYGKWLSKEELAKFTAPAAADVDAVKAWLAANGITQVSMPTNDWIEFSAPIHQLESLLDAKYEMYTHSETGHKAPRTTAFSIPERLHSVIDVVTPTTTFYNSIRPYVHNSVAASSNTPAAIKSQYNVDYTPVGSSLVATTGFLDVGANHDDFNNFVASYSSGAPDFLDVGVNGGQNSGDGSQLEGNLDTQYMGGLANPLQSEYLAHAPTGADQTSFNDAMLALTNYLQTTDKAPTVVSTSYGGEEKYVSTNYLDRICNEFAKVGSLGISVFFSSGDYGVGGNGESSCRSGFFPTWPASCPYITSVGGTDFDASGNEVVADFSKYSRATSPGGGYSGHFPAPDYNKAVTSAYAKSLPASTQQKFKATGRGYPDISLVSVKYPVILGSSTKSVLGTSASSPATAALIGLINDYRQSQGQPNLGFLNPLLYSSKVSAAIRDVTSGSNKGCDSTGFPAKSGWDAASGLGSFDFAKLRQLA</sequence>
<evidence type="ECO:0000256" key="2">
    <source>
        <dbReference type="ARBA" id="ARBA00002451"/>
    </source>
</evidence>
<dbReference type="STRING" id="1531966.A0A0A1SUZ1"/>
<dbReference type="AlphaFoldDB" id="A0A0A1SUZ1"/>
<dbReference type="Gene3D" id="3.40.50.200">
    <property type="entry name" value="Peptidase S8/S53 domain"/>
    <property type="match status" value="1"/>
</dbReference>
<accession>A0A0A1SUZ1</accession>
<feature type="binding site" evidence="11">
    <location>
        <position position="519"/>
    </location>
    <ligand>
        <name>Ca(2+)</name>
        <dbReference type="ChEBI" id="CHEBI:29108"/>
    </ligand>
</feature>
<evidence type="ECO:0000313" key="14">
    <source>
        <dbReference type="EMBL" id="CEJ87169.1"/>
    </source>
</evidence>
<keyword evidence="5 11" id="KW-0645">Protease</keyword>
<comment type="subcellular location">
    <subcellularLocation>
        <location evidence="3">Secreted</location>
        <location evidence="3">Extracellular space</location>
    </subcellularLocation>
</comment>
<dbReference type="Proteomes" id="UP000039046">
    <property type="component" value="Unassembled WGS sequence"/>
</dbReference>
<comment type="catalytic activity">
    <reaction evidence="1">
        <text>Release of an N-terminal tripeptide from a polypeptide.</text>
        <dbReference type="EC" id="3.4.14.10"/>
    </reaction>
</comment>
<comment type="cofactor">
    <cofactor evidence="11">
        <name>Ca(2+)</name>
        <dbReference type="ChEBI" id="CHEBI:29108"/>
    </cofactor>
    <text evidence="11">Binds 1 Ca(2+) ion per subunit.</text>
</comment>
<proteinExistence type="predicted"/>
<keyword evidence="10" id="KW-0865">Zymogen</keyword>
<evidence type="ECO:0000256" key="8">
    <source>
        <dbReference type="ARBA" id="ARBA00022825"/>
    </source>
</evidence>
<dbReference type="GO" id="GO:0008240">
    <property type="term" value="F:tripeptidyl-peptidase activity"/>
    <property type="evidence" value="ECO:0007669"/>
    <property type="project" value="UniProtKB-EC"/>
</dbReference>
<comment type="function">
    <text evidence="2">Secreted tripeptidyl-peptidase which degrades proteins at acidic pHs and is involved in virulence.</text>
</comment>
<dbReference type="InterPro" id="IPR023828">
    <property type="entry name" value="Peptidase_S8_Ser-AS"/>
</dbReference>
<evidence type="ECO:0000256" key="10">
    <source>
        <dbReference type="ARBA" id="ARBA00023145"/>
    </source>
</evidence>
<dbReference type="HOGENOM" id="CLU_013783_3_0_1"/>
<dbReference type="PANTHER" id="PTHR14218">
    <property type="entry name" value="PROTEASE S8 TRIPEPTIDYL PEPTIDASE I CLN2"/>
    <property type="match status" value="1"/>
</dbReference>
<dbReference type="GO" id="GO:0004252">
    <property type="term" value="F:serine-type endopeptidase activity"/>
    <property type="evidence" value="ECO:0007669"/>
    <property type="project" value="UniProtKB-UniRule"/>
</dbReference>
<organism evidence="14 15">
    <name type="scientific">[Torrubiella] hemipterigena</name>
    <dbReference type="NCBI Taxonomy" id="1531966"/>
    <lineage>
        <taxon>Eukaryota</taxon>
        <taxon>Fungi</taxon>
        <taxon>Dikarya</taxon>
        <taxon>Ascomycota</taxon>
        <taxon>Pezizomycotina</taxon>
        <taxon>Sordariomycetes</taxon>
        <taxon>Hypocreomycetidae</taxon>
        <taxon>Hypocreales</taxon>
        <taxon>Clavicipitaceae</taxon>
        <taxon>Clavicipitaceae incertae sedis</taxon>
        <taxon>'Torrubiella' clade</taxon>
    </lineage>
</organism>
<dbReference type="CDD" id="cd04056">
    <property type="entry name" value="Peptidases_S53"/>
    <property type="match status" value="1"/>
</dbReference>
<dbReference type="SUPFAM" id="SSF54897">
    <property type="entry name" value="Protease propeptides/inhibitors"/>
    <property type="match status" value="1"/>
</dbReference>
<evidence type="ECO:0000256" key="1">
    <source>
        <dbReference type="ARBA" id="ARBA00001910"/>
    </source>
</evidence>
<dbReference type="OrthoDB" id="409122at2759"/>
<evidence type="ECO:0000256" key="3">
    <source>
        <dbReference type="ARBA" id="ARBA00004239"/>
    </source>
</evidence>
<reference evidence="14 15" key="1">
    <citation type="journal article" date="2015" name="Genome Announc.">
        <title>Draft Genome Sequence and Gene Annotation of the Entomopathogenic Fungus Verticillium hemipterigenum.</title>
        <authorList>
            <person name="Horn F."/>
            <person name="Habel A."/>
            <person name="Scharf D.H."/>
            <person name="Dworschak J."/>
            <person name="Brakhage A.A."/>
            <person name="Guthke R."/>
            <person name="Hertweck C."/>
            <person name="Linde J."/>
        </authorList>
    </citation>
    <scope>NUCLEOTIDE SEQUENCE [LARGE SCALE GENOMIC DNA]</scope>
</reference>
<dbReference type="CDD" id="cd11377">
    <property type="entry name" value="Pro-peptidase_S53"/>
    <property type="match status" value="1"/>
</dbReference>
<evidence type="ECO:0000256" key="7">
    <source>
        <dbReference type="ARBA" id="ARBA00022801"/>
    </source>
</evidence>
<evidence type="ECO:0000256" key="12">
    <source>
        <dbReference type="SAM" id="SignalP"/>
    </source>
</evidence>
<feature type="binding site" evidence="11">
    <location>
        <position position="538"/>
    </location>
    <ligand>
        <name>Ca(2+)</name>
        <dbReference type="ChEBI" id="CHEBI:29108"/>
    </ligand>
</feature>
<evidence type="ECO:0000259" key="13">
    <source>
        <dbReference type="PROSITE" id="PS51695"/>
    </source>
</evidence>
<dbReference type="SUPFAM" id="SSF52743">
    <property type="entry name" value="Subtilisin-like"/>
    <property type="match status" value="1"/>
</dbReference>
<feature type="chain" id="PRO_5001978692" description="tripeptidyl-peptidase II" evidence="12">
    <location>
        <begin position="25"/>
        <end position="557"/>
    </location>
</feature>
<feature type="active site" description="Charge relay system" evidence="11">
    <location>
        <position position="476"/>
    </location>
</feature>
<dbReference type="Pfam" id="PF09286">
    <property type="entry name" value="Pro-kuma_activ"/>
    <property type="match status" value="1"/>
</dbReference>
<keyword evidence="15" id="KW-1185">Reference proteome</keyword>
<evidence type="ECO:0000313" key="15">
    <source>
        <dbReference type="Proteomes" id="UP000039046"/>
    </source>
</evidence>
<dbReference type="GO" id="GO:0046872">
    <property type="term" value="F:metal ion binding"/>
    <property type="evidence" value="ECO:0007669"/>
    <property type="project" value="UniProtKB-UniRule"/>
</dbReference>
<dbReference type="InterPro" id="IPR030400">
    <property type="entry name" value="Sedolisin_dom"/>
</dbReference>
<dbReference type="InterPro" id="IPR015366">
    <property type="entry name" value="S53_propep"/>
</dbReference>
<dbReference type="InterPro" id="IPR000209">
    <property type="entry name" value="Peptidase_S8/S53_dom"/>
</dbReference>
<feature type="signal peptide" evidence="12">
    <location>
        <begin position="1"/>
        <end position="24"/>
    </location>
</feature>
<dbReference type="PROSITE" id="PS51695">
    <property type="entry name" value="SEDOLISIN"/>
    <property type="match status" value="1"/>
</dbReference>
<evidence type="ECO:0000256" key="4">
    <source>
        <dbReference type="ARBA" id="ARBA00012462"/>
    </source>
</evidence>
<dbReference type="PANTHER" id="PTHR14218:SF15">
    <property type="entry name" value="TRIPEPTIDYL-PEPTIDASE 1"/>
    <property type="match status" value="1"/>
</dbReference>
<dbReference type="EC" id="3.4.14.10" evidence="4"/>
<protein>
    <recommendedName>
        <fullName evidence="4">tripeptidyl-peptidase II</fullName>
        <ecNumber evidence="4">3.4.14.10</ecNumber>
    </recommendedName>
</protein>
<dbReference type="Pfam" id="PF00082">
    <property type="entry name" value="Peptidase_S8"/>
    <property type="match status" value="1"/>
</dbReference>
<dbReference type="EMBL" id="CDHN01000002">
    <property type="protein sequence ID" value="CEJ87169.1"/>
    <property type="molecule type" value="Genomic_DNA"/>
</dbReference>
<feature type="active site" description="Charge relay system" evidence="11">
    <location>
        <position position="265"/>
    </location>
</feature>
<feature type="binding site" evidence="11">
    <location>
        <position position="520"/>
    </location>
    <ligand>
        <name>Ca(2+)</name>
        <dbReference type="ChEBI" id="CHEBI:29108"/>
    </ligand>
</feature>
<dbReference type="GO" id="GO:0006508">
    <property type="term" value="P:proteolysis"/>
    <property type="evidence" value="ECO:0007669"/>
    <property type="project" value="UniProtKB-KW"/>
</dbReference>
<keyword evidence="7 11" id="KW-0378">Hydrolase</keyword>
<feature type="active site" description="Charge relay system" evidence="11">
    <location>
        <position position="269"/>
    </location>
</feature>
<name>A0A0A1SUZ1_9HYPO</name>
<keyword evidence="12" id="KW-0732">Signal</keyword>
<dbReference type="GO" id="GO:0005576">
    <property type="term" value="C:extracellular region"/>
    <property type="evidence" value="ECO:0007669"/>
    <property type="project" value="UniProtKB-SubCell"/>
</dbReference>